<keyword evidence="1" id="KW-0233">DNA recombination</keyword>
<dbReference type="Gene3D" id="1.10.443.10">
    <property type="entry name" value="Intergrase catalytic core"/>
    <property type="match status" value="1"/>
</dbReference>
<keyword evidence="4" id="KW-1185">Reference proteome</keyword>
<protein>
    <submittedName>
        <fullName evidence="3">Phage integrase family protein</fullName>
    </submittedName>
</protein>
<dbReference type="Proteomes" id="UP000326546">
    <property type="component" value="Chromosome"/>
</dbReference>
<dbReference type="InterPro" id="IPR011010">
    <property type="entry name" value="DNA_brk_join_enz"/>
</dbReference>
<feature type="compositionally biased region" description="Basic and acidic residues" evidence="2">
    <location>
        <begin position="144"/>
        <end position="154"/>
    </location>
</feature>
<gene>
    <name evidence="3" type="ORF">FY030_14575</name>
</gene>
<dbReference type="EMBL" id="CP044427">
    <property type="protein sequence ID" value="QFG70373.1"/>
    <property type="molecule type" value="Genomic_DNA"/>
</dbReference>
<dbReference type="AlphaFoldDB" id="A0A5J6VAP0"/>
<dbReference type="GO" id="GO:0006310">
    <property type="term" value="P:DNA recombination"/>
    <property type="evidence" value="ECO:0007669"/>
    <property type="project" value="UniProtKB-KW"/>
</dbReference>
<feature type="compositionally biased region" description="Low complexity" evidence="2">
    <location>
        <begin position="124"/>
        <end position="139"/>
    </location>
</feature>
<sequence>MINAGVPQHVVQKMLRHASPQMTARYATIHDATVPAAFDGYQQRRVDIEVHNVPFAPDAPGRGRVDPAQPRPRSGHPAQRVLRRPPQQECPHLNTCLTCPTSDHPNLLAHPPPPARRHPRTHRPGQGARQRPLGRQPPQGRRPPRPDHHRLGNR</sequence>
<dbReference type="SUPFAM" id="SSF56349">
    <property type="entry name" value="DNA breaking-rejoining enzymes"/>
    <property type="match status" value="1"/>
</dbReference>
<evidence type="ECO:0000256" key="1">
    <source>
        <dbReference type="ARBA" id="ARBA00023172"/>
    </source>
</evidence>
<evidence type="ECO:0000313" key="3">
    <source>
        <dbReference type="EMBL" id="QFG70373.1"/>
    </source>
</evidence>
<dbReference type="KEGG" id="serw:FY030_14575"/>
<proteinExistence type="predicted"/>
<dbReference type="OrthoDB" id="8421690at2"/>
<dbReference type="GO" id="GO:0015074">
    <property type="term" value="P:DNA integration"/>
    <property type="evidence" value="ECO:0007669"/>
    <property type="project" value="InterPro"/>
</dbReference>
<reference evidence="3 4" key="1">
    <citation type="submission" date="2019-09" db="EMBL/GenBank/DDBJ databases">
        <title>Serinicoccus pratensis sp. nov., isolated from meadow soil.</title>
        <authorList>
            <person name="Zhang W."/>
        </authorList>
    </citation>
    <scope>NUCLEOTIDE SEQUENCE [LARGE SCALE GENOMIC DNA]</scope>
    <source>
        <strain evidence="3 4">W204</strain>
    </source>
</reference>
<dbReference type="InterPro" id="IPR013762">
    <property type="entry name" value="Integrase-like_cat_sf"/>
</dbReference>
<name>A0A5J6VAP0_9MICO</name>
<accession>A0A5J6VAP0</accession>
<evidence type="ECO:0000256" key="2">
    <source>
        <dbReference type="SAM" id="MobiDB-lite"/>
    </source>
</evidence>
<organism evidence="3 4">
    <name type="scientific">Ornithinimicrobium pratense</name>
    <dbReference type="NCBI Taxonomy" id="2593973"/>
    <lineage>
        <taxon>Bacteria</taxon>
        <taxon>Bacillati</taxon>
        <taxon>Actinomycetota</taxon>
        <taxon>Actinomycetes</taxon>
        <taxon>Micrococcales</taxon>
        <taxon>Ornithinimicrobiaceae</taxon>
        <taxon>Ornithinimicrobium</taxon>
    </lineage>
</organism>
<feature type="region of interest" description="Disordered" evidence="2">
    <location>
        <begin position="51"/>
        <end position="154"/>
    </location>
</feature>
<dbReference type="GO" id="GO:0003677">
    <property type="term" value="F:DNA binding"/>
    <property type="evidence" value="ECO:0007669"/>
    <property type="project" value="InterPro"/>
</dbReference>
<evidence type="ECO:0000313" key="4">
    <source>
        <dbReference type="Proteomes" id="UP000326546"/>
    </source>
</evidence>